<comment type="catalytic activity">
    <reaction evidence="5">
        <text>tetracosanoate + ATP + CoA = tetracosanoyl-CoA + AMP + diphosphate</text>
        <dbReference type="Rhea" id="RHEA:33639"/>
        <dbReference type="ChEBI" id="CHEBI:30616"/>
        <dbReference type="ChEBI" id="CHEBI:31014"/>
        <dbReference type="ChEBI" id="CHEBI:33019"/>
        <dbReference type="ChEBI" id="CHEBI:57287"/>
        <dbReference type="ChEBI" id="CHEBI:65052"/>
        <dbReference type="ChEBI" id="CHEBI:456215"/>
    </reaction>
    <physiologicalReaction direction="left-to-right" evidence="5">
        <dbReference type="Rhea" id="RHEA:33640"/>
    </physiologicalReaction>
</comment>
<reference evidence="9" key="1">
    <citation type="submission" date="2013-02" db="EMBL/GenBank/DDBJ databases">
        <authorList>
            <person name="Hughes D."/>
        </authorList>
    </citation>
    <scope>NUCLEOTIDE SEQUENCE</scope>
    <source>
        <strain>Durham</strain>
        <strain evidence="9">NC isolate 2 -- Noor lab</strain>
    </source>
</reference>
<dbReference type="SUPFAM" id="SSF56801">
    <property type="entry name" value="Acetyl-CoA synthetase-like"/>
    <property type="match status" value="1"/>
</dbReference>
<dbReference type="GO" id="GO:0005789">
    <property type="term" value="C:endoplasmic reticulum membrane"/>
    <property type="evidence" value="ECO:0007669"/>
    <property type="project" value="TreeGrafter"/>
</dbReference>
<evidence type="ECO:0000256" key="2">
    <source>
        <dbReference type="ARBA" id="ARBA00022598"/>
    </source>
</evidence>
<comment type="catalytic activity">
    <reaction evidence="3">
        <text>a very long-chain fatty acid + ATP + CoA = a very long-chain fatty acyl-CoA + AMP + diphosphate</text>
        <dbReference type="Rhea" id="RHEA:54536"/>
        <dbReference type="ChEBI" id="CHEBI:30616"/>
        <dbReference type="ChEBI" id="CHEBI:33019"/>
        <dbReference type="ChEBI" id="CHEBI:57287"/>
        <dbReference type="ChEBI" id="CHEBI:58950"/>
        <dbReference type="ChEBI" id="CHEBI:138261"/>
        <dbReference type="ChEBI" id="CHEBI:456215"/>
    </reaction>
    <physiologicalReaction direction="left-to-right" evidence="3">
        <dbReference type="Rhea" id="RHEA:54537"/>
    </physiologicalReaction>
</comment>
<dbReference type="PANTHER" id="PTHR43107:SF21">
    <property type="entry name" value="FATTY ACID TRANSPORT PROTEIN 1, ISOFORM F-RELATED"/>
    <property type="match status" value="1"/>
</dbReference>
<dbReference type="STRING" id="36166.T1GWX3"/>
<name>T1GWX3_MEGSC</name>
<dbReference type="AlphaFoldDB" id="T1GWX3"/>
<proteinExistence type="inferred from homology"/>
<dbReference type="OMA" id="DERGCCI"/>
<dbReference type="GO" id="GO:0005886">
    <property type="term" value="C:plasma membrane"/>
    <property type="evidence" value="ECO:0007669"/>
    <property type="project" value="TreeGrafter"/>
</dbReference>
<dbReference type="HOGENOM" id="CLU_000022_46_1_1"/>
<evidence type="ECO:0000256" key="4">
    <source>
        <dbReference type="ARBA" id="ARBA00041297"/>
    </source>
</evidence>
<feature type="domain" description="AMP-dependent synthetase/ligase" evidence="7">
    <location>
        <begin position="3"/>
        <end position="156"/>
    </location>
</feature>
<dbReference type="Pfam" id="PF00501">
    <property type="entry name" value="AMP-binding"/>
    <property type="match status" value="1"/>
</dbReference>
<evidence type="ECO:0000313" key="8">
    <source>
        <dbReference type="EnsemblMetazoa" id="MESCA008307-PA"/>
    </source>
</evidence>
<keyword evidence="6" id="KW-0472">Membrane</keyword>
<dbReference type="InterPro" id="IPR042099">
    <property type="entry name" value="ANL_N_sf"/>
</dbReference>
<keyword evidence="6" id="KW-1133">Transmembrane helix</keyword>
<keyword evidence="6" id="KW-0812">Transmembrane</keyword>
<dbReference type="Gene3D" id="3.40.50.12780">
    <property type="entry name" value="N-terminal domain of ligase-like"/>
    <property type="match status" value="1"/>
</dbReference>
<comment type="similarity">
    <text evidence="1">Belongs to the ATP-dependent AMP-binding enzyme family.</text>
</comment>
<feature type="transmembrane region" description="Helical" evidence="6">
    <location>
        <begin position="15"/>
        <end position="37"/>
    </location>
</feature>
<dbReference type="GO" id="GO:0004467">
    <property type="term" value="F:long-chain fatty acid-CoA ligase activity"/>
    <property type="evidence" value="ECO:0007669"/>
    <property type="project" value="TreeGrafter"/>
</dbReference>
<evidence type="ECO:0000256" key="1">
    <source>
        <dbReference type="ARBA" id="ARBA00006432"/>
    </source>
</evidence>
<evidence type="ECO:0000256" key="6">
    <source>
        <dbReference type="SAM" id="Phobius"/>
    </source>
</evidence>
<evidence type="ECO:0000256" key="3">
    <source>
        <dbReference type="ARBA" id="ARBA00036527"/>
    </source>
</evidence>
<keyword evidence="2" id="KW-0436">Ligase</keyword>
<dbReference type="EnsemblMetazoa" id="MESCA008307-RA">
    <property type="protein sequence ID" value="MESCA008307-PA"/>
    <property type="gene ID" value="MESCA008307"/>
</dbReference>
<dbReference type="PANTHER" id="PTHR43107">
    <property type="entry name" value="LONG-CHAIN FATTY ACID TRANSPORT PROTEIN"/>
    <property type="match status" value="1"/>
</dbReference>
<evidence type="ECO:0000259" key="7">
    <source>
        <dbReference type="Pfam" id="PF00501"/>
    </source>
</evidence>
<evidence type="ECO:0000256" key="5">
    <source>
        <dbReference type="ARBA" id="ARBA00048666"/>
    </source>
</evidence>
<dbReference type="Proteomes" id="UP000015102">
    <property type="component" value="Unassembled WGS sequence"/>
</dbReference>
<dbReference type="InterPro" id="IPR000873">
    <property type="entry name" value="AMP-dep_synth/lig_dom"/>
</dbReference>
<evidence type="ECO:0000313" key="9">
    <source>
        <dbReference type="Proteomes" id="UP000015102"/>
    </source>
</evidence>
<keyword evidence="9" id="KW-1185">Reference proteome</keyword>
<sequence length="263" mass="29128">MGFRNDDIYYTPLPLYHTAGGVMSMGQALLFGSTVAIRKKFSASGYFADCKKYDATIGQYIGEMCRYILATPESQNDKTHKIRVLFGNGLRPQIWPQFVERFNIPKVGEFYGATEGNANIMNNDNTVGAIGFISRIIPAVYPISIIRADESTGEPIRGPDGKRISWIRGEKASKKKIVHDVFVKGDAAFLSGDLLVADERGYLYFKDRTGDTFRWKGENVSTSEVEAQVSNVAGYRDTIVYGVKVPFTEGRAGMAAIYDPEGL</sequence>
<dbReference type="EMBL" id="CAQQ02157247">
    <property type="status" value="NOT_ANNOTATED_CDS"/>
    <property type="molecule type" value="Genomic_DNA"/>
</dbReference>
<dbReference type="GO" id="GO:0005324">
    <property type="term" value="F:long-chain fatty acid transmembrane transporter activity"/>
    <property type="evidence" value="ECO:0007669"/>
    <property type="project" value="TreeGrafter"/>
</dbReference>
<dbReference type="GO" id="GO:0044539">
    <property type="term" value="P:long-chain fatty acid import into cell"/>
    <property type="evidence" value="ECO:0007669"/>
    <property type="project" value="TreeGrafter"/>
</dbReference>
<reference evidence="8" key="2">
    <citation type="submission" date="2015-06" db="UniProtKB">
        <authorList>
            <consortium name="EnsemblMetazoa"/>
        </authorList>
    </citation>
    <scope>IDENTIFICATION</scope>
</reference>
<protein>
    <recommendedName>
        <fullName evidence="4">Long-chain-fatty-acid--CoA ligase</fullName>
    </recommendedName>
</protein>
<accession>T1GWX3</accession>
<organism evidence="8 9">
    <name type="scientific">Megaselia scalaris</name>
    <name type="common">Humpbacked fly</name>
    <name type="synonym">Phora scalaris</name>
    <dbReference type="NCBI Taxonomy" id="36166"/>
    <lineage>
        <taxon>Eukaryota</taxon>
        <taxon>Metazoa</taxon>
        <taxon>Ecdysozoa</taxon>
        <taxon>Arthropoda</taxon>
        <taxon>Hexapoda</taxon>
        <taxon>Insecta</taxon>
        <taxon>Pterygota</taxon>
        <taxon>Neoptera</taxon>
        <taxon>Endopterygota</taxon>
        <taxon>Diptera</taxon>
        <taxon>Brachycera</taxon>
        <taxon>Muscomorpha</taxon>
        <taxon>Platypezoidea</taxon>
        <taxon>Phoridae</taxon>
        <taxon>Megaseliini</taxon>
        <taxon>Megaselia</taxon>
    </lineage>
</organism>